<dbReference type="GeneID" id="5235373"/>
<dbReference type="OMA" id="HKKETNR"/>
<name>A5DUV9_LODEL</name>
<dbReference type="AlphaFoldDB" id="A5DUV9"/>
<evidence type="ECO:0000256" key="3">
    <source>
        <dbReference type="ARBA" id="ARBA00010883"/>
    </source>
</evidence>
<proteinExistence type="inferred from homology"/>
<dbReference type="EMBL" id="CH981524">
    <property type="protein sequence ID" value="EDK42967.1"/>
    <property type="molecule type" value="Genomic_DNA"/>
</dbReference>
<accession>A5DUV9</accession>
<dbReference type="FunCoup" id="A5DUV9">
    <property type="interactions" value="489"/>
</dbReference>
<feature type="compositionally biased region" description="Basic and acidic residues" evidence="11">
    <location>
        <begin position="12"/>
        <end position="21"/>
    </location>
</feature>
<comment type="subcellular location">
    <subcellularLocation>
        <location evidence="2">Cytoplasm</location>
    </subcellularLocation>
    <subcellularLocation>
        <location evidence="1">Endomembrane system</location>
        <topology evidence="1">Peripheral membrane protein</topology>
    </subcellularLocation>
</comment>
<keyword evidence="14" id="KW-1185">Reference proteome</keyword>
<evidence type="ECO:0000256" key="1">
    <source>
        <dbReference type="ARBA" id="ARBA00004184"/>
    </source>
</evidence>
<dbReference type="InterPro" id="IPR027267">
    <property type="entry name" value="AH/BAR_dom_sf"/>
</dbReference>
<evidence type="ECO:0000256" key="6">
    <source>
        <dbReference type="ARBA" id="ARBA00023121"/>
    </source>
</evidence>
<dbReference type="SUPFAM" id="SSF64268">
    <property type="entry name" value="PX domain"/>
    <property type="match status" value="1"/>
</dbReference>
<dbReference type="InterPro" id="IPR036871">
    <property type="entry name" value="PX_dom_sf"/>
</dbReference>
<dbReference type="HOGENOM" id="CLU_027221_1_0_1"/>
<dbReference type="Proteomes" id="UP000001996">
    <property type="component" value="Unassembled WGS sequence"/>
</dbReference>
<dbReference type="PANTHER" id="PTHR45949">
    <property type="entry name" value="SORTING NEXIN-4"/>
    <property type="match status" value="1"/>
</dbReference>
<feature type="compositionally biased region" description="Polar residues" evidence="11">
    <location>
        <begin position="156"/>
        <end position="185"/>
    </location>
</feature>
<evidence type="ECO:0000256" key="4">
    <source>
        <dbReference type="ARBA" id="ARBA00022448"/>
    </source>
</evidence>
<gene>
    <name evidence="13" type="ORF">LELG_01145</name>
</gene>
<evidence type="ECO:0000313" key="13">
    <source>
        <dbReference type="EMBL" id="EDK42967.1"/>
    </source>
</evidence>
<dbReference type="PROSITE" id="PS50195">
    <property type="entry name" value="PX"/>
    <property type="match status" value="1"/>
</dbReference>
<dbReference type="Pfam" id="PF00787">
    <property type="entry name" value="PX"/>
    <property type="match status" value="1"/>
</dbReference>
<dbReference type="GO" id="GO:0032456">
    <property type="term" value="P:endocytic recycling"/>
    <property type="evidence" value="ECO:0007669"/>
    <property type="project" value="TreeGrafter"/>
</dbReference>
<evidence type="ECO:0000256" key="10">
    <source>
        <dbReference type="SAM" id="Coils"/>
    </source>
</evidence>
<feature type="compositionally biased region" description="Low complexity" evidence="11">
    <location>
        <begin position="96"/>
        <end position="113"/>
    </location>
</feature>
<dbReference type="PANTHER" id="PTHR45949:SF2">
    <property type="entry name" value="SORTING NEXIN-4"/>
    <property type="match status" value="1"/>
</dbReference>
<dbReference type="GO" id="GO:0015031">
    <property type="term" value="P:protein transport"/>
    <property type="evidence" value="ECO:0007669"/>
    <property type="project" value="TreeGrafter"/>
</dbReference>
<dbReference type="STRING" id="379508.A5DUV9"/>
<feature type="compositionally biased region" description="Polar residues" evidence="11">
    <location>
        <begin position="54"/>
        <end position="64"/>
    </location>
</feature>
<keyword evidence="6" id="KW-0446">Lipid-binding</keyword>
<dbReference type="GO" id="GO:0000407">
    <property type="term" value="C:phagophore assembly site"/>
    <property type="evidence" value="ECO:0007669"/>
    <property type="project" value="TreeGrafter"/>
</dbReference>
<dbReference type="GO" id="GO:0005769">
    <property type="term" value="C:early endosome"/>
    <property type="evidence" value="ECO:0007669"/>
    <property type="project" value="TreeGrafter"/>
</dbReference>
<dbReference type="GO" id="GO:0034727">
    <property type="term" value="P:piecemeal microautophagy of the nucleus"/>
    <property type="evidence" value="ECO:0007669"/>
    <property type="project" value="TreeGrafter"/>
</dbReference>
<dbReference type="eggNOG" id="KOG2273">
    <property type="taxonomic scope" value="Eukaryota"/>
</dbReference>
<protein>
    <recommendedName>
        <fullName evidence="8">Sorting nexin-4</fullName>
    </recommendedName>
    <alternativeName>
        <fullName evidence="9">Autophagy-related protein 24</fullName>
    </alternativeName>
</protein>
<keyword evidence="4" id="KW-0813">Transport</keyword>
<feature type="coiled-coil region" evidence="10">
    <location>
        <begin position="568"/>
        <end position="602"/>
    </location>
</feature>
<dbReference type="InParanoid" id="A5DUV9"/>
<comment type="similarity">
    <text evidence="3">Belongs to the sorting nexin family.</text>
</comment>
<evidence type="ECO:0000259" key="12">
    <source>
        <dbReference type="PROSITE" id="PS50195"/>
    </source>
</evidence>
<dbReference type="GO" id="GO:0000422">
    <property type="term" value="P:autophagy of mitochondrion"/>
    <property type="evidence" value="ECO:0007669"/>
    <property type="project" value="TreeGrafter"/>
</dbReference>
<dbReference type="InterPro" id="IPR001683">
    <property type="entry name" value="PX_dom"/>
</dbReference>
<evidence type="ECO:0000256" key="5">
    <source>
        <dbReference type="ARBA" id="ARBA00022490"/>
    </source>
</evidence>
<dbReference type="SMART" id="SM00312">
    <property type="entry name" value="PX"/>
    <property type="match status" value="1"/>
</dbReference>
<feature type="region of interest" description="Disordered" evidence="11">
    <location>
        <begin position="1"/>
        <end position="185"/>
    </location>
</feature>
<evidence type="ECO:0000256" key="2">
    <source>
        <dbReference type="ARBA" id="ARBA00004496"/>
    </source>
</evidence>
<feature type="compositionally biased region" description="Polar residues" evidence="11">
    <location>
        <begin position="1"/>
        <end position="11"/>
    </location>
</feature>
<reference evidence="13 14" key="1">
    <citation type="journal article" date="2009" name="Nature">
        <title>Evolution of pathogenicity and sexual reproduction in eight Candida genomes.</title>
        <authorList>
            <person name="Butler G."/>
            <person name="Rasmussen M.D."/>
            <person name="Lin M.F."/>
            <person name="Santos M.A."/>
            <person name="Sakthikumar S."/>
            <person name="Munro C.A."/>
            <person name="Rheinbay E."/>
            <person name="Grabherr M."/>
            <person name="Forche A."/>
            <person name="Reedy J.L."/>
            <person name="Agrafioti I."/>
            <person name="Arnaud M.B."/>
            <person name="Bates S."/>
            <person name="Brown A.J."/>
            <person name="Brunke S."/>
            <person name="Costanzo M.C."/>
            <person name="Fitzpatrick D.A."/>
            <person name="de Groot P.W."/>
            <person name="Harris D."/>
            <person name="Hoyer L.L."/>
            <person name="Hube B."/>
            <person name="Klis F.M."/>
            <person name="Kodira C."/>
            <person name="Lennard N."/>
            <person name="Logue M.E."/>
            <person name="Martin R."/>
            <person name="Neiman A.M."/>
            <person name="Nikolaou E."/>
            <person name="Quail M.A."/>
            <person name="Quinn J."/>
            <person name="Santos M.C."/>
            <person name="Schmitzberger F.F."/>
            <person name="Sherlock G."/>
            <person name="Shah P."/>
            <person name="Silverstein K.A."/>
            <person name="Skrzypek M.S."/>
            <person name="Soll D."/>
            <person name="Staggs R."/>
            <person name="Stansfield I."/>
            <person name="Stumpf M.P."/>
            <person name="Sudbery P.E."/>
            <person name="Srikantha T."/>
            <person name="Zeng Q."/>
            <person name="Berman J."/>
            <person name="Berriman M."/>
            <person name="Heitman J."/>
            <person name="Gow N.A."/>
            <person name="Lorenz M.C."/>
            <person name="Birren B.W."/>
            <person name="Kellis M."/>
            <person name="Cuomo C.A."/>
        </authorList>
    </citation>
    <scope>NUCLEOTIDE SEQUENCE [LARGE SCALE GENOMIC DNA]</scope>
    <source>
        <strain evidence="14">ATCC 11503 / BCRC 21390 / CBS 2605 / JCM 1781 / NBRC 1676 / NRRL YB-4239</strain>
    </source>
</reference>
<dbReference type="GO" id="GO:0061709">
    <property type="term" value="P:reticulophagy"/>
    <property type="evidence" value="ECO:0007669"/>
    <property type="project" value="TreeGrafter"/>
</dbReference>
<feature type="domain" description="PX" evidence="12">
    <location>
        <begin position="198"/>
        <end position="333"/>
    </location>
</feature>
<dbReference type="Gene3D" id="1.20.1270.60">
    <property type="entry name" value="Arfaptin homology (AH) domain/BAR domain"/>
    <property type="match status" value="1"/>
</dbReference>
<dbReference type="KEGG" id="lel:PVL30_001113"/>
<keyword evidence="7" id="KW-0472">Membrane</keyword>
<sequence length="656" mass="73844">MASEDQFTSIQWDRDEIERSSDISNNNNNNNNIDSIAEEPIESKPQEQGKAGSFETSQQDTTQGGRKVAKQVENQGLQLDAAGKTGATKNYDENNNDNGNDNTKSNDDNATNDNTDDDPSNSLLIASAKLSEGQIESSQDPATKSVDNDTKEQGRVETTSSTLSNGHGTNGGYNSIPDSAAETTTTVPVDTSYYDKYTIKVSATHPTRDLDASSKPFISYLVTTTTDNPSILKLTKEKAPKSGEQFLTFSVRRRYGDFRYLYESISNDFPTAMIPPLPSKLNIKYLVGDTFSHEFVHKRLHSLDRFLRFIIQHRELSQLSIFHLFISDSGDWNTFTTSLKIKELTTNGEPGGGGGIVNKVVNEDLLTEKVMNFLTSSKHKKETNREILEINDKLKKLYENLLKLDRIFLKLNRKNKELGIDYEQFSSQIQKLSIVQKDSVDENLSIASNFKVFAESLDYFLNSWNELHNYMDESFLVLLKDCSKYIINLTNLIELQHNKRIDLQVLQDYLNKSRNELGNLTGQPHDYPGTSASSYHHGGGSVGGGLVNNTTQLIKDTISTSATPYIGSTSSENKIHKLQNRIAQLEDEITLQTKLVNEFTNKIINDEYPNWDRFNKLELKDAMLGLCDKQIEFYSGLADNWTSIEAKLTRRLEELN</sequence>
<evidence type="ECO:0000256" key="7">
    <source>
        <dbReference type="ARBA" id="ARBA00023136"/>
    </source>
</evidence>
<keyword evidence="10" id="KW-0175">Coiled coil</keyword>
<evidence type="ECO:0000256" key="8">
    <source>
        <dbReference type="ARBA" id="ARBA00040748"/>
    </source>
</evidence>
<dbReference type="GO" id="GO:0035091">
    <property type="term" value="F:phosphatidylinositol binding"/>
    <property type="evidence" value="ECO:0007669"/>
    <property type="project" value="InterPro"/>
</dbReference>
<feature type="compositionally biased region" description="Basic and acidic residues" evidence="11">
    <location>
        <begin position="146"/>
        <end position="155"/>
    </location>
</feature>
<evidence type="ECO:0000313" key="14">
    <source>
        <dbReference type="Proteomes" id="UP000001996"/>
    </source>
</evidence>
<dbReference type="OrthoDB" id="205639at2759"/>
<keyword evidence="5" id="KW-0963">Cytoplasm</keyword>
<evidence type="ECO:0000256" key="11">
    <source>
        <dbReference type="SAM" id="MobiDB-lite"/>
    </source>
</evidence>
<evidence type="ECO:0000256" key="9">
    <source>
        <dbReference type="ARBA" id="ARBA00041273"/>
    </source>
</evidence>
<feature type="compositionally biased region" description="Low complexity" evidence="11">
    <location>
        <begin position="22"/>
        <end position="35"/>
    </location>
</feature>
<organism evidence="13 14">
    <name type="scientific">Lodderomyces elongisporus (strain ATCC 11503 / CBS 2605 / JCM 1781 / NBRC 1676 / NRRL YB-4239)</name>
    <name type="common">Yeast</name>
    <name type="synonym">Saccharomyces elongisporus</name>
    <dbReference type="NCBI Taxonomy" id="379508"/>
    <lineage>
        <taxon>Eukaryota</taxon>
        <taxon>Fungi</taxon>
        <taxon>Dikarya</taxon>
        <taxon>Ascomycota</taxon>
        <taxon>Saccharomycotina</taxon>
        <taxon>Pichiomycetes</taxon>
        <taxon>Debaryomycetaceae</taxon>
        <taxon>Candida/Lodderomyces clade</taxon>
        <taxon>Lodderomyces</taxon>
    </lineage>
</organism>
<dbReference type="Gene3D" id="3.30.1520.10">
    <property type="entry name" value="Phox-like domain"/>
    <property type="match status" value="1"/>
</dbReference>